<feature type="domain" description="RagB/SusD" evidence="7">
    <location>
        <begin position="310"/>
        <end position="651"/>
    </location>
</feature>
<feature type="signal peptide" evidence="6">
    <location>
        <begin position="1"/>
        <end position="22"/>
    </location>
</feature>
<evidence type="ECO:0000256" key="5">
    <source>
        <dbReference type="ARBA" id="ARBA00023237"/>
    </source>
</evidence>
<dbReference type="PROSITE" id="PS51257">
    <property type="entry name" value="PROKAR_LIPOPROTEIN"/>
    <property type="match status" value="1"/>
</dbReference>
<comment type="similarity">
    <text evidence="2">Belongs to the SusD family.</text>
</comment>
<dbReference type="InterPro" id="IPR033985">
    <property type="entry name" value="SusD-like_N"/>
</dbReference>
<accession>A0A5D3EEP5</accession>
<evidence type="ECO:0000313" key="10">
    <source>
        <dbReference type="Proteomes" id="UP000324383"/>
    </source>
</evidence>
<evidence type="ECO:0000259" key="7">
    <source>
        <dbReference type="Pfam" id="PF07980"/>
    </source>
</evidence>
<evidence type="ECO:0000256" key="4">
    <source>
        <dbReference type="ARBA" id="ARBA00023136"/>
    </source>
</evidence>
<dbReference type="Gene3D" id="1.25.40.390">
    <property type="match status" value="1"/>
</dbReference>
<keyword evidence="10" id="KW-1185">Reference proteome</keyword>
<feature type="chain" id="PRO_5030116272" evidence="6">
    <location>
        <begin position="23"/>
        <end position="651"/>
    </location>
</feature>
<evidence type="ECO:0000256" key="3">
    <source>
        <dbReference type="ARBA" id="ARBA00022729"/>
    </source>
</evidence>
<dbReference type="InterPro" id="IPR012944">
    <property type="entry name" value="SusD_RagB_dom"/>
</dbReference>
<evidence type="ECO:0000256" key="6">
    <source>
        <dbReference type="SAM" id="SignalP"/>
    </source>
</evidence>
<comment type="caution">
    <text evidence="9">The sequence shown here is derived from an EMBL/GenBank/DDBJ whole genome shotgun (WGS) entry which is preliminary data.</text>
</comment>
<protein>
    <submittedName>
        <fullName evidence="9">RagB/SusD family nutrient uptake outer membrane protein</fullName>
    </submittedName>
</protein>
<name>A0A5D3EEP5_9BACE</name>
<dbReference type="Pfam" id="PF07980">
    <property type="entry name" value="SusD_RagB"/>
    <property type="match status" value="1"/>
</dbReference>
<dbReference type="EMBL" id="VKLW01000006">
    <property type="protein sequence ID" value="TYK34633.1"/>
    <property type="molecule type" value="Genomic_DNA"/>
</dbReference>
<proteinExistence type="inferred from homology"/>
<dbReference type="SUPFAM" id="SSF48452">
    <property type="entry name" value="TPR-like"/>
    <property type="match status" value="1"/>
</dbReference>
<keyword evidence="3 6" id="KW-0732">Signal</keyword>
<dbReference type="AlphaFoldDB" id="A0A5D3EEP5"/>
<evidence type="ECO:0000313" key="9">
    <source>
        <dbReference type="EMBL" id="TYK34633.1"/>
    </source>
</evidence>
<evidence type="ECO:0000256" key="1">
    <source>
        <dbReference type="ARBA" id="ARBA00004442"/>
    </source>
</evidence>
<gene>
    <name evidence="9" type="ORF">FNJ60_03860</name>
</gene>
<sequence length="651" mass="73318">MNKANNFIKSGLLLAVGILVFASCDVMDTKPKASFSEEMVWGSENTADAYAINCYRSVIGYFTGSADMESLTPNGVKCSQVGEGINNIATELGLNSNTNWGFGRFGELRVVNLLIDKASNSTVLSEQKKTELIAEGKFLRGSLFFDMARKMGRFVPVTEVLASSDSLKFKKPVTKTISESYQYVMEDLKEAANKMPEESLPGRANRYAAYLMLSRAALQAYAYTGETKYLDVCIESANAIIKSGKYRLTSNYGSLFNEVGAQDAEIILGRYYLSEDFTCGSVAELIRVLPNISSDDIDDAMGVPMKNTNGRTFECWGIYFPTQDLIDQYLAVDEKTGKALPWYETSQFQENVNVLDPQSVTTKGQLDTYTRKKGEQRYLPSAQDLRTGRKDYPLVERYIEMKPGKTMNISDIMYKNRDKRLAATVIYDNSDFMGEHLDLKFDGNAAQGVRDKEDGGWYNTVSGYYWKKGVYTNISPRAYYSAKTNYHYVVCRLGEAYMNLAEALLLKKDIKGAVAALNQTRQTHGGLSASDATTEEEAWKDYMRERRVEMAYENGDIYYSYLRWGKYGGYSNYGETGAIGKEQGAVIKDLSRPVYKVQITRDRQKALVSQITLLDSWNRNFTARRYLFPIPQNSIDNRLIYGIDDGQNPGW</sequence>
<reference evidence="9 10" key="1">
    <citation type="submission" date="2019-07" db="EMBL/GenBank/DDBJ databases">
        <title>Draft Genome Sequences of Bacteroides pyogenes Strains Isolated from the Uterus Holstein Dairy Cows with Metritis.</title>
        <authorList>
            <person name="Cunha F."/>
            <person name="Galvao K.N."/>
            <person name="Jeon S.J."/>
            <person name="Jeong K.C."/>
        </authorList>
    </citation>
    <scope>NUCLEOTIDE SEQUENCE [LARGE SCALE GENOMIC DNA]</scope>
    <source>
        <strain evidence="9 10">KG-31</strain>
    </source>
</reference>
<dbReference type="Pfam" id="PF14322">
    <property type="entry name" value="SusD-like_3"/>
    <property type="match status" value="1"/>
</dbReference>
<dbReference type="InterPro" id="IPR011990">
    <property type="entry name" value="TPR-like_helical_dom_sf"/>
</dbReference>
<organism evidence="9 10">
    <name type="scientific">Bacteroides pyogenes</name>
    <dbReference type="NCBI Taxonomy" id="310300"/>
    <lineage>
        <taxon>Bacteria</taxon>
        <taxon>Pseudomonadati</taxon>
        <taxon>Bacteroidota</taxon>
        <taxon>Bacteroidia</taxon>
        <taxon>Bacteroidales</taxon>
        <taxon>Bacteroidaceae</taxon>
        <taxon>Bacteroides</taxon>
    </lineage>
</organism>
<dbReference type="RefSeq" id="WP_148730270.1">
    <property type="nucleotide sequence ID" value="NZ_DAIMPP010000001.1"/>
</dbReference>
<keyword evidence="4" id="KW-0472">Membrane</keyword>
<dbReference type="GO" id="GO:0009279">
    <property type="term" value="C:cell outer membrane"/>
    <property type="evidence" value="ECO:0007669"/>
    <property type="project" value="UniProtKB-SubCell"/>
</dbReference>
<comment type="subcellular location">
    <subcellularLocation>
        <location evidence="1">Cell outer membrane</location>
    </subcellularLocation>
</comment>
<evidence type="ECO:0000259" key="8">
    <source>
        <dbReference type="Pfam" id="PF14322"/>
    </source>
</evidence>
<dbReference type="Proteomes" id="UP000324383">
    <property type="component" value="Unassembled WGS sequence"/>
</dbReference>
<feature type="domain" description="SusD-like N-terminal" evidence="8">
    <location>
        <begin position="108"/>
        <end position="217"/>
    </location>
</feature>
<evidence type="ECO:0000256" key="2">
    <source>
        <dbReference type="ARBA" id="ARBA00006275"/>
    </source>
</evidence>
<keyword evidence="5" id="KW-0998">Cell outer membrane</keyword>